<protein>
    <submittedName>
        <fullName evidence="3">Uncharacterized protein</fullName>
    </submittedName>
</protein>
<feature type="chain" id="PRO_5008263429" evidence="2">
    <location>
        <begin position="17"/>
        <end position="835"/>
    </location>
</feature>
<proteinExistence type="predicted"/>
<dbReference type="AlphaFoldDB" id="A0A194PNC2"/>
<evidence type="ECO:0000313" key="4">
    <source>
        <dbReference type="Proteomes" id="UP000053268"/>
    </source>
</evidence>
<accession>A0A194PNC2</accession>
<name>A0A194PNC2_PAPXU</name>
<dbReference type="STRING" id="66420.A0A194PNC2"/>
<feature type="transmembrane region" description="Helical" evidence="1">
    <location>
        <begin position="813"/>
        <end position="832"/>
    </location>
</feature>
<keyword evidence="4" id="KW-1185">Reference proteome</keyword>
<reference evidence="3 4" key="1">
    <citation type="journal article" date="2015" name="Nat. Commun.">
        <title>Outbred genome sequencing and CRISPR/Cas9 gene editing in butterflies.</title>
        <authorList>
            <person name="Li X."/>
            <person name="Fan D."/>
            <person name="Zhang W."/>
            <person name="Liu G."/>
            <person name="Zhang L."/>
            <person name="Zhao L."/>
            <person name="Fang X."/>
            <person name="Chen L."/>
            <person name="Dong Y."/>
            <person name="Chen Y."/>
            <person name="Ding Y."/>
            <person name="Zhao R."/>
            <person name="Feng M."/>
            <person name="Zhu Y."/>
            <person name="Feng Y."/>
            <person name="Jiang X."/>
            <person name="Zhu D."/>
            <person name="Xiang H."/>
            <person name="Feng X."/>
            <person name="Li S."/>
            <person name="Wang J."/>
            <person name="Zhang G."/>
            <person name="Kronforst M.R."/>
            <person name="Wang W."/>
        </authorList>
    </citation>
    <scope>NUCLEOTIDE SEQUENCE [LARGE SCALE GENOMIC DNA]</scope>
    <source>
        <strain evidence="3">Ya'a_city_454_Px</strain>
        <tissue evidence="3">Whole body</tissue>
    </source>
</reference>
<evidence type="ECO:0000256" key="1">
    <source>
        <dbReference type="SAM" id="Phobius"/>
    </source>
</evidence>
<gene>
    <name evidence="3" type="ORF">RR46_11821</name>
</gene>
<keyword evidence="2" id="KW-0732">Signal</keyword>
<evidence type="ECO:0000313" key="3">
    <source>
        <dbReference type="EMBL" id="KPI94817.1"/>
    </source>
</evidence>
<sequence>MYWFAVVLIAIPCAQAQLTAQSSLAPDLRECYTVPQLVDRNNLPPATMPVLIDIIRKIEDNPNVNVDLRQLAVLLLHTYRQDGIEFHQPEVNLGAASTILPFAPTFHSFYRHRLLLTRIIPGNLQTLSNTTVNSELKCALHHMLSTTVDARLRGNENSCNQLSQYRALRTARDVTLVEDDVEIIDLATLKAANKNGHMRHHNPKDDVEYAGIGDAKSERQVLGQSTCPILGGVVNTRWGAVSAGHLIAGIAAGAELQQVPVLELAKSSFLNYNNVQQSVTSIYPATLSGDLAEAVLIQGTERGNPSISIGTAGNWNSSQATRFYMLHSRINVEMTDPEIRGDIDGFVLGTILSSVLSASNTLKLSQLLDMYYTPRNGVYNSNLRACNRQALSQQYITATNLASETYTFAAALDTNIPLRGTITGGMEDLVNSAVTNFQTYASNNLNDLNCVTTEATSVDYRFKTNLYVVLDAMWQFQAVYPAISYLLDNIEVSKYGSSITLLSAFDGSVIVNKTFSISDFHTNYTLLRHQSLPTGVNMETSLTNIRIMMHSELENERTANYVGGNSSVLLFLLSSGNIQITQNALDQARILNETVPDLRILFATATNQFDNLWSMVRDVHNDIKTVSLNTEGTNVEITMNPVLDRIAQVGRRIINPTCGSTYPSDSTSGTRQFEDFVEPGYINYYAISPNYFYQNNGNRRVRISRSGVGTGSLIVCFSRSTAQPRQNATLSGLDEGAVTCQTLATTGNVEIGLQNPCEGYWTINSCPFYYISVQSSVAASTSLSAVCTENACRFPYSMRYQVQIEEFGCFSSAGSLGVSVGLLLSAILYSLFSTH</sequence>
<dbReference type="EMBL" id="KQ459597">
    <property type="protein sequence ID" value="KPI94817.1"/>
    <property type="molecule type" value="Genomic_DNA"/>
</dbReference>
<evidence type="ECO:0000256" key="2">
    <source>
        <dbReference type="SAM" id="SignalP"/>
    </source>
</evidence>
<dbReference type="Proteomes" id="UP000053268">
    <property type="component" value="Unassembled WGS sequence"/>
</dbReference>
<keyword evidence="1" id="KW-0812">Transmembrane</keyword>
<keyword evidence="1" id="KW-0472">Membrane</keyword>
<organism evidence="3 4">
    <name type="scientific">Papilio xuthus</name>
    <name type="common">Asian swallowtail butterfly</name>
    <dbReference type="NCBI Taxonomy" id="66420"/>
    <lineage>
        <taxon>Eukaryota</taxon>
        <taxon>Metazoa</taxon>
        <taxon>Ecdysozoa</taxon>
        <taxon>Arthropoda</taxon>
        <taxon>Hexapoda</taxon>
        <taxon>Insecta</taxon>
        <taxon>Pterygota</taxon>
        <taxon>Neoptera</taxon>
        <taxon>Endopterygota</taxon>
        <taxon>Lepidoptera</taxon>
        <taxon>Glossata</taxon>
        <taxon>Ditrysia</taxon>
        <taxon>Papilionoidea</taxon>
        <taxon>Papilionidae</taxon>
        <taxon>Papilioninae</taxon>
        <taxon>Papilio</taxon>
    </lineage>
</organism>
<feature type="signal peptide" evidence="2">
    <location>
        <begin position="1"/>
        <end position="16"/>
    </location>
</feature>
<keyword evidence="1" id="KW-1133">Transmembrane helix</keyword>